<evidence type="ECO:0000256" key="2">
    <source>
        <dbReference type="ARBA" id="ARBA00012379"/>
    </source>
</evidence>
<evidence type="ECO:0000256" key="5">
    <source>
        <dbReference type="ARBA" id="ARBA00047686"/>
    </source>
</evidence>
<dbReference type="Pfam" id="PF00692">
    <property type="entry name" value="dUTPase"/>
    <property type="match status" value="1"/>
</dbReference>
<dbReference type="EMBL" id="MHKY01000028">
    <property type="protein sequence ID" value="OGY98715.1"/>
    <property type="molecule type" value="Genomic_DNA"/>
</dbReference>
<comment type="catalytic activity">
    <reaction evidence="5">
        <text>dUTP + H2O = dUMP + diphosphate + H(+)</text>
        <dbReference type="Rhea" id="RHEA:10248"/>
        <dbReference type="ChEBI" id="CHEBI:15377"/>
        <dbReference type="ChEBI" id="CHEBI:15378"/>
        <dbReference type="ChEBI" id="CHEBI:33019"/>
        <dbReference type="ChEBI" id="CHEBI:61555"/>
        <dbReference type="ChEBI" id="CHEBI:246422"/>
        <dbReference type="EC" id="3.6.1.23"/>
    </reaction>
</comment>
<dbReference type="InterPro" id="IPR029054">
    <property type="entry name" value="dUTPase-like"/>
</dbReference>
<dbReference type="CDD" id="cd07557">
    <property type="entry name" value="trimeric_dUTPase"/>
    <property type="match status" value="1"/>
</dbReference>
<reference evidence="7 8" key="1">
    <citation type="journal article" date="2016" name="Nat. Commun.">
        <title>Thousands of microbial genomes shed light on interconnected biogeochemical processes in an aquifer system.</title>
        <authorList>
            <person name="Anantharaman K."/>
            <person name="Brown C.T."/>
            <person name="Hug L.A."/>
            <person name="Sharon I."/>
            <person name="Castelle C.J."/>
            <person name="Probst A.J."/>
            <person name="Thomas B.C."/>
            <person name="Singh A."/>
            <person name="Wilkins M.J."/>
            <person name="Karaoz U."/>
            <person name="Brodie E.L."/>
            <person name="Williams K.H."/>
            <person name="Hubbard S.S."/>
            <person name="Banfield J.F."/>
        </authorList>
    </citation>
    <scope>NUCLEOTIDE SEQUENCE [LARGE SCALE GENOMIC DNA]</scope>
</reference>
<accession>A0A1G2CBG1</accession>
<gene>
    <name evidence="7" type="ORF">A3E09_00275</name>
</gene>
<dbReference type="EC" id="3.6.1.23" evidence="2"/>
<dbReference type="Proteomes" id="UP000178796">
    <property type="component" value="Unassembled WGS sequence"/>
</dbReference>
<dbReference type="AlphaFoldDB" id="A0A1G2CBG1"/>
<evidence type="ECO:0000256" key="4">
    <source>
        <dbReference type="ARBA" id="ARBA00023080"/>
    </source>
</evidence>
<dbReference type="GO" id="GO:0000287">
    <property type="term" value="F:magnesium ion binding"/>
    <property type="evidence" value="ECO:0007669"/>
    <property type="project" value="InterPro"/>
</dbReference>
<dbReference type="Gene3D" id="2.70.40.10">
    <property type="match status" value="1"/>
</dbReference>
<comment type="caution">
    <text evidence="7">The sequence shown here is derived from an EMBL/GenBank/DDBJ whole genome shotgun (WGS) entry which is preliminary data.</text>
</comment>
<evidence type="ECO:0000313" key="8">
    <source>
        <dbReference type="Proteomes" id="UP000178796"/>
    </source>
</evidence>
<dbReference type="PANTHER" id="PTHR11241">
    <property type="entry name" value="DEOXYURIDINE 5'-TRIPHOSPHATE NUCLEOTIDOHYDROLASE"/>
    <property type="match status" value="1"/>
</dbReference>
<protein>
    <recommendedName>
        <fullName evidence="2">dUTP diphosphatase</fullName>
        <ecNumber evidence="2">3.6.1.23</ecNumber>
    </recommendedName>
</protein>
<organism evidence="7 8">
    <name type="scientific">Candidatus Liptonbacteria bacterium RIFCSPHIGHO2_12_FULL_60_13</name>
    <dbReference type="NCBI Taxonomy" id="1798648"/>
    <lineage>
        <taxon>Bacteria</taxon>
        <taxon>Candidatus Liptoniibacteriota</taxon>
    </lineage>
</organism>
<dbReference type="GO" id="GO:0006226">
    <property type="term" value="P:dUMP biosynthetic process"/>
    <property type="evidence" value="ECO:0007669"/>
    <property type="project" value="InterPro"/>
</dbReference>
<dbReference type="InterPro" id="IPR008181">
    <property type="entry name" value="dUTPase"/>
</dbReference>
<dbReference type="InterPro" id="IPR036157">
    <property type="entry name" value="dUTPase-like_sf"/>
</dbReference>
<dbReference type="GO" id="GO:0046081">
    <property type="term" value="P:dUTP catabolic process"/>
    <property type="evidence" value="ECO:0007669"/>
    <property type="project" value="InterPro"/>
</dbReference>
<sequence>MKIRIRRIDKSIPLPAYQTKGAVAFDLASRTMVVVPPKSVAYAPLNVCVETPEAHMFFLAARSSLQKRGLMLANSVGIGDQDFSGNDDEYTAALYNFTDAPVTVERGARIVQGIIKPIVKCEWEEVEDLGRPSRGGFGTTGAL</sequence>
<keyword evidence="4" id="KW-0546">Nucleotide metabolism</keyword>
<dbReference type="InterPro" id="IPR033704">
    <property type="entry name" value="dUTPase_trimeric"/>
</dbReference>
<dbReference type="SUPFAM" id="SSF51283">
    <property type="entry name" value="dUTPase-like"/>
    <property type="match status" value="1"/>
</dbReference>
<evidence type="ECO:0000256" key="3">
    <source>
        <dbReference type="ARBA" id="ARBA00022801"/>
    </source>
</evidence>
<comment type="similarity">
    <text evidence="1">Belongs to the dUTPase family.</text>
</comment>
<feature type="domain" description="dUTPase-like" evidence="6">
    <location>
        <begin position="12"/>
        <end position="140"/>
    </location>
</feature>
<evidence type="ECO:0000313" key="7">
    <source>
        <dbReference type="EMBL" id="OGY98715.1"/>
    </source>
</evidence>
<evidence type="ECO:0000256" key="1">
    <source>
        <dbReference type="ARBA" id="ARBA00006581"/>
    </source>
</evidence>
<proteinExistence type="inferred from homology"/>
<dbReference type="GO" id="GO:0004170">
    <property type="term" value="F:dUTP diphosphatase activity"/>
    <property type="evidence" value="ECO:0007669"/>
    <property type="project" value="UniProtKB-EC"/>
</dbReference>
<keyword evidence="3" id="KW-0378">Hydrolase</keyword>
<name>A0A1G2CBG1_9BACT</name>
<evidence type="ECO:0000259" key="6">
    <source>
        <dbReference type="Pfam" id="PF00692"/>
    </source>
</evidence>
<dbReference type="PANTHER" id="PTHR11241:SF0">
    <property type="entry name" value="DEOXYURIDINE 5'-TRIPHOSPHATE NUCLEOTIDOHYDROLASE"/>
    <property type="match status" value="1"/>
</dbReference>